<dbReference type="GeneID" id="81626164"/>
<reference evidence="11" key="2">
    <citation type="journal article" date="2023" name="IMA Fungus">
        <title>Comparative genomic study of the Penicillium genus elucidates a diverse pangenome and 15 lateral gene transfer events.</title>
        <authorList>
            <person name="Petersen C."/>
            <person name="Sorensen T."/>
            <person name="Nielsen M.R."/>
            <person name="Sondergaard T.E."/>
            <person name="Sorensen J.L."/>
            <person name="Fitzpatrick D.A."/>
            <person name="Frisvad J.C."/>
            <person name="Nielsen K.L."/>
        </authorList>
    </citation>
    <scope>NUCLEOTIDE SEQUENCE</scope>
    <source>
        <strain evidence="11">IBT 30728</strain>
    </source>
</reference>
<evidence type="ECO:0000256" key="2">
    <source>
        <dbReference type="ARBA" id="ARBA00022692"/>
    </source>
</evidence>
<evidence type="ECO:0000256" key="3">
    <source>
        <dbReference type="ARBA" id="ARBA00022729"/>
    </source>
</evidence>
<accession>A0A9W9X2W1</accession>
<gene>
    <name evidence="11" type="ORF">N7539_006313</name>
</gene>
<keyword evidence="5 8" id="KW-0472">Membrane</keyword>
<proteinExistence type="predicted"/>
<protein>
    <recommendedName>
        <fullName evidence="10">WSC domain-containing protein</fullName>
    </recommendedName>
</protein>
<dbReference type="PANTHER" id="PTHR24269:SF23">
    <property type="entry name" value="PLASMA MEMBRANE SENSOR TRANSDUCER (EUROFUNG)"/>
    <property type="match status" value="1"/>
</dbReference>
<keyword evidence="12" id="KW-1185">Reference proteome</keyword>
<evidence type="ECO:0000256" key="9">
    <source>
        <dbReference type="SAM" id="SignalP"/>
    </source>
</evidence>
<dbReference type="Proteomes" id="UP001148312">
    <property type="component" value="Unassembled WGS sequence"/>
</dbReference>
<dbReference type="InterPro" id="IPR051836">
    <property type="entry name" value="Kremen_rcpt"/>
</dbReference>
<dbReference type="Gene3D" id="1.20.5.510">
    <property type="entry name" value="Single helix bin"/>
    <property type="match status" value="1"/>
</dbReference>
<dbReference type="AlphaFoldDB" id="A0A9W9X2W1"/>
<keyword evidence="4 8" id="KW-1133">Transmembrane helix</keyword>
<evidence type="ECO:0000259" key="10">
    <source>
        <dbReference type="PROSITE" id="PS51212"/>
    </source>
</evidence>
<dbReference type="RefSeq" id="XP_056788839.1">
    <property type="nucleotide sequence ID" value="XM_056935915.1"/>
</dbReference>
<keyword evidence="2 8" id="KW-0812">Transmembrane</keyword>
<evidence type="ECO:0000256" key="1">
    <source>
        <dbReference type="ARBA" id="ARBA00004167"/>
    </source>
</evidence>
<evidence type="ECO:0000256" key="4">
    <source>
        <dbReference type="ARBA" id="ARBA00022989"/>
    </source>
</evidence>
<comment type="caution">
    <text evidence="11">The sequence shown here is derived from an EMBL/GenBank/DDBJ whole genome shotgun (WGS) entry which is preliminary data.</text>
</comment>
<feature type="region of interest" description="Disordered" evidence="7">
    <location>
        <begin position="257"/>
        <end position="312"/>
    </location>
</feature>
<comment type="subcellular location">
    <subcellularLocation>
        <location evidence="1">Membrane</location>
        <topology evidence="1">Single-pass membrane protein</topology>
    </subcellularLocation>
</comment>
<dbReference type="GO" id="GO:0005886">
    <property type="term" value="C:plasma membrane"/>
    <property type="evidence" value="ECO:0007669"/>
    <property type="project" value="TreeGrafter"/>
</dbReference>
<feature type="compositionally biased region" description="Low complexity" evidence="7">
    <location>
        <begin position="133"/>
        <end position="145"/>
    </location>
</feature>
<feature type="transmembrane region" description="Helical" evidence="8">
    <location>
        <begin position="222"/>
        <end position="246"/>
    </location>
</feature>
<dbReference type="PROSITE" id="PS51212">
    <property type="entry name" value="WSC"/>
    <property type="match status" value="1"/>
</dbReference>
<evidence type="ECO:0000256" key="7">
    <source>
        <dbReference type="SAM" id="MobiDB-lite"/>
    </source>
</evidence>
<sequence>MLINNMWTALSISGLLLAANPAVAGYIDRLAPRNSLTLVGCYSSKEGLSDQVSYTFQSSGWCFDRCNGKKAAVFALTSGTDCLCGNELPPASSKVDSSKCNTACAGWPQDMCGGSDYYSLYTTGLVSDVPSVSATTTAGSSKGTGSSSGSGSSGSGSSNSSGSGTGTNTNAGQSATSNPNSGSNGAPSAVTDAVGHTTTYTAYAEQKTTDISGEIKSSHNTAAIAAGVVVGIVGLAALAGAAFFFYRSKKQNAEGGFRGTAGGYGRDSQPPSMTDSRFDGDYMATRRQSNGSIDDDHDFSRRILQVTNPDRR</sequence>
<dbReference type="SMART" id="SM00321">
    <property type="entry name" value="WSC"/>
    <property type="match status" value="1"/>
</dbReference>
<dbReference type="PANTHER" id="PTHR24269">
    <property type="entry name" value="KREMEN PROTEIN"/>
    <property type="match status" value="1"/>
</dbReference>
<dbReference type="EMBL" id="JAPWDQ010000008">
    <property type="protein sequence ID" value="KAJ5482867.1"/>
    <property type="molecule type" value="Genomic_DNA"/>
</dbReference>
<evidence type="ECO:0000313" key="12">
    <source>
        <dbReference type="Proteomes" id="UP001148312"/>
    </source>
</evidence>
<feature type="domain" description="WSC" evidence="10">
    <location>
        <begin position="35"/>
        <end position="124"/>
    </location>
</feature>
<feature type="chain" id="PRO_5040751951" description="WSC domain-containing protein" evidence="9">
    <location>
        <begin position="25"/>
        <end position="312"/>
    </location>
</feature>
<feature type="region of interest" description="Disordered" evidence="7">
    <location>
        <begin position="133"/>
        <end position="191"/>
    </location>
</feature>
<feature type="signal peptide" evidence="9">
    <location>
        <begin position="1"/>
        <end position="24"/>
    </location>
</feature>
<name>A0A9W9X2W1_9EURO</name>
<dbReference type="Pfam" id="PF01822">
    <property type="entry name" value="WSC"/>
    <property type="match status" value="1"/>
</dbReference>
<organism evidence="11 12">
    <name type="scientific">Penicillium diatomitis</name>
    <dbReference type="NCBI Taxonomy" id="2819901"/>
    <lineage>
        <taxon>Eukaryota</taxon>
        <taxon>Fungi</taxon>
        <taxon>Dikarya</taxon>
        <taxon>Ascomycota</taxon>
        <taxon>Pezizomycotina</taxon>
        <taxon>Eurotiomycetes</taxon>
        <taxon>Eurotiomycetidae</taxon>
        <taxon>Eurotiales</taxon>
        <taxon>Aspergillaceae</taxon>
        <taxon>Penicillium</taxon>
    </lineage>
</organism>
<keyword evidence="6" id="KW-0325">Glycoprotein</keyword>
<reference evidence="11" key="1">
    <citation type="submission" date="2022-12" db="EMBL/GenBank/DDBJ databases">
        <authorList>
            <person name="Petersen C."/>
        </authorList>
    </citation>
    <scope>NUCLEOTIDE SEQUENCE</scope>
    <source>
        <strain evidence="11">IBT 30728</strain>
    </source>
</reference>
<evidence type="ECO:0000256" key="6">
    <source>
        <dbReference type="ARBA" id="ARBA00023180"/>
    </source>
</evidence>
<feature type="compositionally biased region" description="Low complexity" evidence="7">
    <location>
        <begin position="155"/>
        <end position="189"/>
    </location>
</feature>
<dbReference type="InterPro" id="IPR002889">
    <property type="entry name" value="WSC_carb-bd"/>
</dbReference>
<keyword evidence="3 9" id="KW-0732">Signal</keyword>
<evidence type="ECO:0000256" key="5">
    <source>
        <dbReference type="ARBA" id="ARBA00023136"/>
    </source>
</evidence>
<evidence type="ECO:0000313" key="11">
    <source>
        <dbReference type="EMBL" id="KAJ5482867.1"/>
    </source>
</evidence>
<evidence type="ECO:0000256" key="8">
    <source>
        <dbReference type="SAM" id="Phobius"/>
    </source>
</evidence>